<evidence type="ECO:0000313" key="2">
    <source>
        <dbReference type="Proteomes" id="UP000054047"/>
    </source>
</evidence>
<dbReference type="Proteomes" id="UP000054047">
    <property type="component" value="Unassembled WGS sequence"/>
</dbReference>
<organism evidence="1 2">
    <name type="scientific">Ancylostoma duodenale</name>
    <dbReference type="NCBI Taxonomy" id="51022"/>
    <lineage>
        <taxon>Eukaryota</taxon>
        <taxon>Metazoa</taxon>
        <taxon>Ecdysozoa</taxon>
        <taxon>Nematoda</taxon>
        <taxon>Chromadorea</taxon>
        <taxon>Rhabditida</taxon>
        <taxon>Rhabditina</taxon>
        <taxon>Rhabditomorpha</taxon>
        <taxon>Strongyloidea</taxon>
        <taxon>Ancylostomatidae</taxon>
        <taxon>Ancylostomatinae</taxon>
        <taxon>Ancylostoma</taxon>
    </lineage>
</organism>
<gene>
    <name evidence="1" type="ORF">ANCDUO_23451</name>
</gene>
<dbReference type="AlphaFoldDB" id="A0A0C2FNQ7"/>
<evidence type="ECO:0000313" key="1">
    <source>
        <dbReference type="EMBL" id="KIH46496.1"/>
    </source>
</evidence>
<keyword evidence="2" id="KW-1185">Reference proteome</keyword>
<protein>
    <submittedName>
        <fullName evidence="1">Uncharacterized protein</fullName>
    </submittedName>
</protein>
<accession>A0A0C2FNQ7</accession>
<proteinExistence type="predicted"/>
<name>A0A0C2FNQ7_9BILA</name>
<reference evidence="1 2" key="1">
    <citation type="submission" date="2013-12" db="EMBL/GenBank/DDBJ databases">
        <title>Draft genome of the parsitic nematode Ancylostoma duodenale.</title>
        <authorList>
            <person name="Mitreva M."/>
        </authorList>
    </citation>
    <scope>NUCLEOTIDE SEQUENCE [LARGE SCALE GENOMIC DNA]</scope>
    <source>
        <strain evidence="1 2">Zhejiang</strain>
    </source>
</reference>
<sequence>MMRAKKIRYDSIGMTETRRHQPLNATSDTEEELFLGTWDSRGIGGVGVLANTNLAMKIDSFEQLTTLIGR</sequence>
<dbReference type="EMBL" id="KN769108">
    <property type="protein sequence ID" value="KIH46496.1"/>
    <property type="molecule type" value="Genomic_DNA"/>
</dbReference>